<gene>
    <name evidence="3" type="ORF">F936_02503</name>
</gene>
<dbReference type="CDD" id="cd01651">
    <property type="entry name" value="RT_G2_intron"/>
    <property type="match status" value="1"/>
</dbReference>
<dbReference type="InterPro" id="IPR043502">
    <property type="entry name" value="DNA/RNA_pol_sf"/>
</dbReference>
<dbReference type="PANTHER" id="PTHR34047:SF8">
    <property type="entry name" value="PROTEIN YKFC"/>
    <property type="match status" value="1"/>
</dbReference>
<feature type="domain" description="Reverse transcriptase" evidence="2">
    <location>
        <begin position="52"/>
        <end position="295"/>
    </location>
</feature>
<dbReference type="Pfam" id="PF00078">
    <property type="entry name" value="RVT_1"/>
    <property type="match status" value="1"/>
</dbReference>
<dbReference type="SUPFAM" id="SSF56672">
    <property type="entry name" value="DNA/RNA polymerases"/>
    <property type="match status" value="1"/>
</dbReference>
<evidence type="ECO:0000313" key="4">
    <source>
        <dbReference type="Proteomes" id="UP000013024"/>
    </source>
</evidence>
<accession>A0ABP2UG61</accession>
<evidence type="ECO:0000313" key="3">
    <source>
        <dbReference type="EMBL" id="ENV99419.1"/>
    </source>
</evidence>
<name>A0ABP2UG61_ACICA</name>
<evidence type="ECO:0000259" key="2">
    <source>
        <dbReference type="PROSITE" id="PS50878"/>
    </source>
</evidence>
<protein>
    <recommendedName>
        <fullName evidence="2">Reverse transcriptase domain-containing protein</fullName>
    </recommendedName>
</protein>
<dbReference type="EMBL" id="APQI01000004">
    <property type="protein sequence ID" value="ENV99419.1"/>
    <property type="molecule type" value="Genomic_DNA"/>
</dbReference>
<dbReference type="InterPro" id="IPR000477">
    <property type="entry name" value="RT_dom"/>
</dbReference>
<dbReference type="Proteomes" id="UP000013024">
    <property type="component" value="Unassembled WGS sequence"/>
</dbReference>
<evidence type="ECO:0000256" key="1">
    <source>
        <dbReference type="ARBA" id="ARBA00034120"/>
    </source>
</evidence>
<comment type="similarity">
    <text evidence="1">Belongs to the bacterial reverse transcriptase family.</text>
</comment>
<dbReference type="InterPro" id="IPR043128">
    <property type="entry name" value="Rev_trsase/Diguanyl_cyclase"/>
</dbReference>
<dbReference type="PANTHER" id="PTHR34047">
    <property type="entry name" value="NUCLEAR INTRON MATURASE 1, MITOCHONDRIAL-RELATED"/>
    <property type="match status" value="1"/>
</dbReference>
<dbReference type="RefSeq" id="WP_005047700.1">
    <property type="nucleotide sequence ID" value="NZ_KB849780.1"/>
</dbReference>
<dbReference type="PROSITE" id="PS50878">
    <property type="entry name" value="RT_POL"/>
    <property type="match status" value="1"/>
</dbReference>
<reference evidence="3 4" key="1">
    <citation type="submission" date="2013-02" db="EMBL/GenBank/DDBJ databases">
        <title>The Genome Sequence of Acinetobacter calcoaceticus CIP 81.8.</title>
        <authorList>
            <consortium name="The Broad Institute Genome Sequencing Platform"/>
            <consortium name="The Broad Institute Genome Sequencing Center for Infectious Disease"/>
            <person name="Cerqueira G."/>
            <person name="Feldgarden M."/>
            <person name="Courvalin P."/>
            <person name="Perichon B."/>
            <person name="Grillot-Courvalin C."/>
            <person name="Clermont D."/>
            <person name="Rocha E."/>
            <person name="Yoon E.-J."/>
            <person name="Nemec A."/>
            <person name="Walker B."/>
            <person name="Young S.K."/>
            <person name="Zeng Q."/>
            <person name="Gargeya S."/>
            <person name="Fitzgerald M."/>
            <person name="Haas B."/>
            <person name="Abouelleil A."/>
            <person name="Alvarado L."/>
            <person name="Arachchi H.M."/>
            <person name="Berlin A.M."/>
            <person name="Chapman S.B."/>
            <person name="Dewar J."/>
            <person name="Goldberg J."/>
            <person name="Griggs A."/>
            <person name="Gujja S."/>
            <person name="Hansen M."/>
            <person name="Howarth C."/>
            <person name="Imamovic A."/>
            <person name="Larimer J."/>
            <person name="McCowan C."/>
            <person name="Murphy C."/>
            <person name="Neiman D."/>
            <person name="Pearson M."/>
            <person name="Priest M."/>
            <person name="Roberts A."/>
            <person name="Saif S."/>
            <person name="Shea T."/>
            <person name="Sisk P."/>
            <person name="Sykes S."/>
            <person name="Wortman J."/>
            <person name="Nusbaum C."/>
            <person name="Birren B."/>
        </authorList>
    </citation>
    <scope>NUCLEOTIDE SEQUENCE [LARGE SCALE GENOMIC DNA]</scope>
    <source>
        <strain evidence="3 4">CIP 81.8</strain>
    </source>
</reference>
<dbReference type="GeneID" id="92919132"/>
<dbReference type="Gene3D" id="3.30.70.270">
    <property type="match status" value="1"/>
</dbReference>
<proteinExistence type="inferred from homology"/>
<keyword evidence="4" id="KW-1185">Reference proteome</keyword>
<dbReference type="InterPro" id="IPR051083">
    <property type="entry name" value="GrpII_Intron_Splice-Mob/Def"/>
</dbReference>
<sequence length="398" mass="46302">MNFETYVKENFIATFNKLFRKQSSHLLTIKYYPEDLSFTEFNLKKEKILAEVLNDLATKTYSPTLLHPNFLEKSDGSLRLICIPSIKDRVIQKLLLKYIKKHHESKYILATNHDFSAKISDAGAIKARTEALSLRNQYSYVLKTDISSFFDNLDRRLAIKTVKEKLDIPEINYLLERIIKVETRCQKDNLNNEKENTLLKSKKGKGIRQGMPMSSFLASLYLHDFDKFIEEENIKCVRYADDLIIFCSSRKQAVDYLKKVTIELEKIKLNIPPLEDKSKTQIVKNKPIDFLGLEFKFGGTKFKAYVPDVVFKTIHRKLEVYDSLNKNLKNKKDFSDVIQDIKYISNGYSAAFPDACNISELQYEINTKKIIIFSKLLTSLGLDIERLSARQKKFFFSI</sequence>
<organism evidence="3 4">
    <name type="scientific">Acinetobacter calcoaceticus DSM 30006 = CIP 81.8</name>
    <dbReference type="NCBI Taxonomy" id="981331"/>
    <lineage>
        <taxon>Bacteria</taxon>
        <taxon>Pseudomonadati</taxon>
        <taxon>Pseudomonadota</taxon>
        <taxon>Gammaproteobacteria</taxon>
        <taxon>Moraxellales</taxon>
        <taxon>Moraxellaceae</taxon>
        <taxon>Acinetobacter</taxon>
        <taxon>Acinetobacter calcoaceticus/baumannii complex</taxon>
    </lineage>
</organism>
<comment type="caution">
    <text evidence="3">The sequence shown here is derived from an EMBL/GenBank/DDBJ whole genome shotgun (WGS) entry which is preliminary data.</text>
</comment>